<dbReference type="PANTHER" id="PTHR35580">
    <property type="entry name" value="CELL SURFACE GLYCOPROTEIN (S-LAYER PROTEIN)-LIKE PROTEIN"/>
    <property type="match status" value="1"/>
</dbReference>
<sequence>MVRFYLFLFIFIQACSPIGGLLNLNGSDSKANDYWWIGLLQGNNHPAPIENSISSNEDVVEENVLNENADALGWTLLVGAPNGHTSGSGLAIDTNGFIYVAGDTDVGVYNENPIGTRDLILAKYNSRKQIIWSKQVGVRGVNLDVADVGVDARGNVYVIASRSIARGNKNLFAFKFDMNGNEIWRRLTEPGGRNENAEPKKIFVDSSGTSYIVGTLRTQPRDWDDALYDGFLIKIDTQGNWGNTSRISIPRAQVFLTGVVVANNTGDIFVTGIANANLETNTAPGIGNFDLFILKYDRNGRRQFFAQLGQALSRTEGNSIALDPFGNVFVGGMSNANFEPEGGVVESDRGILVKYDPLGVRQWIRYLGPANGHRTTSINAIMTDSEGNVFTASKSNHMEDGSQNGIGMDLLLTKHDSLGNREWIRQTGFNGGTIIGNGIGQDPQGNLYCTGLTDVSLDNENARRQGDSDLFFLKLR</sequence>
<comment type="caution">
    <text evidence="1">The sequence shown here is derived from an EMBL/GenBank/DDBJ whole genome shotgun (WGS) entry which is preliminary data.</text>
</comment>
<dbReference type="Gene3D" id="2.130.10.80">
    <property type="entry name" value="Galactose oxidase/kelch, beta-propeller"/>
    <property type="match status" value="1"/>
</dbReference>
<dbReference type="InterPro" id="IPR052918">
    <property type="entry name" value="Motility_Chemotaxis_Reg"/>
</dbReference>
<proteinExistence type="predicted"/>
<gene>
    <name evidence="1" type="ORF">LEP1GSC036_4398</name>
</gene>
<dbReference type="PROSITE" id="PS51257">
    <property type="entry name" value="PROKAR_LIPOPROTEIN"/>
    <property type="match status" value="1"/>
</dbReference>
<dbReference type="NCBIfam" id="NF047494">
    <property type="entry name" value="Lepto_SBBP_lipo"/>
    <property type="match status" value="1"/>
</dbReference>
<reference evidence="1 2" key="1">
    <citation type="submission" date="2012-10" db="EMBL/GenBank/DDBJ databases">
        <authorList>
            <person name="Harkins D.M."/>
            <person name="Durkin A.S."/>
            <person name="Brinkac L.M."/>
            <person name="Haft D.H."/>
            <person name="Selengut J.D."/>
            <person name="Sanka R."/>
            <person name="DePew J."/>
            <person name="Purushe J."/>
            <person name="Whelen A.C."/>
            <person name="Vinetz J.M."/>
            <person name="Sutton G.G."/>
            <person name="Nierman W.C."/>
            <person name="Fouts D.E."/>
        </authorList>
    </citation>
    <scope>NUCLEOTIDE SEQUENCE [LARGE SCALE GENOMIC DNA]</scope>
    <source>
        <strain evidence="1 2">2006001853</strain>
    </source>
</reference>
<name>A0A828Z0G9_9LEPT</name>
<evidence type="ECO:0000313" key="2">
    <source>
        <dbReference type="Proteomes" id="UP000001338"/>
    </source>
</evidence>
<dbReference type="Pfam" id="PF06739">
    <property type="entry name" value="SBBP"/>
    <property type="match status" value="5"/>
</dbReference>
<dbReference type="Proteomes" id="UP000001338">
    <property type="component" value="Unassembled WGS sequence"/>
</dbReference>
<organism evidence="1 2">
    <name type="scientific">Leptospira weilii str. 2006001853</name>
    <dbReference type="NCBI Taxonomy" id="1001589"/>
    <lineage>
        <taxon>Bacteria</taxon>
        <taxon>Pseudomonadati</taxon>
        <taxon>Spirochaetota</taxon>
        <taxon>Spirochaetia</taxon>
        <taxon>Leptospirales</taxon>
        <taxon>Leptospiraceae</taxon>
        <taxon>Leptospira</taxon>
    </lineage>
</organism>
<dbReference type="EMBL" id="AFLV02000058">
    <property type="protein sequence ID" value="EKR63514.1"/>
    <property type="molecule type" value="Genomic_DNA"/>
</dbReference>
<evidence type="ECO:0000313" key="1">
    <source>
        <dbReference type="EMBL" id="EKR63514.1"/>
    </source>
</evidence>
<dbReference type="InterPro" id="IPR010620">
    <property type="entry name" value="SBBP_repeat"/>
</dbReference>
<accession>A0A828Z0G9</accession>
<dbReference type="SUPFAM" id="SSF101898">
    <property type="entry name" value="NHL repeat"/>
    <property type="match status" value="2"/>
</dbReference>
<dbReference type="AlphaFoldDB" id="A0A828Z0G9"/>
<dbReference type="PANTHER" id="PTHR35580:SF1">
    <property type="entry name" value="PHYTASE-LIKE DOMAIN-CONTAINING PROTEIN"/>
    <property type="match status" value="1"/>
</dbReference>
<dbReference type="RefSeq" id="WP_004500084.1">
    <property type="nucleotide sequence ID" value="NZ_AFLV02000058.1"/>
</dbReference>
<dbReference type="InterPro" id="IPR037293">
    <property type="entry name" value="Gal_Oxidase_central_sf"/>
</dbReference>
<protein>
    <submittedName>
        <fullName evidence="1">Beta-propeller repeat protein</fullName>
    </submittedName>
</protein>